<evidence type="ECO:0000313" key="1">
    <source>
        <dbReference type="EMBL" id="AAA63055.1"/>
    </source>
</evidence>
<name>Q50117_MYCLR</name>
<reference evidence="1" key="1">
    <citation type="submission" date="1994-09" db="EMBL/GenBank/DDBJ databases">
        <authorList>
            <person name="Robison K."/>
        </authorList>
    </citation>
    <scope>NUCLEOTIDE SEQUENCE</scope>
</reference>
<reference evidence="1" key="2">
    <citation type="submission" date="1995-04" db="EMBL/GenBank/DDBJ databases">
        <authorList>
            <person name="Smith D.R."/>
        </authorList>
    </citation>
    <scope>NUCLEOTIDE SEQUENCE</scope>
</reference>
<accession>Q50117</accession>
<dbReference type="EMBL" id="U15184">
    <property type="protein sequence ID" value="AAA63055.1"/>
    <property type="molecule type" value="Genomic_DNA"/>
</dbReference>
<organism evidence="1">
    <name type="scientific">Mycobacterium leprae</name>
    <dbReference type="NCBI Taxonomy" id="1769"/>
    <lineage>
        <taxon>Bacteria</taxon>
        <taxon>Bacillati</taxon>
        <taxon>Actinomycetota</taxon>
        <taxon>Actinomycetes</taxon>
        <taxon>Mycobacteriales</taxon>
        <taxon>Mycobacteriaceae</taxon>
        <taxon>Mycobacterium</taxon>
    </lineage>
</organism>
<sequence>MCDEPVRNANNCH</sequence>
<protein>
    <submittedName>
        <fullName evidence="1">U650w</fullName>
    </submittedName>
</protein>
<proteinExistence type="predicted"/>